<sequence>MALLPQLIQALGDFVKYKGAEGAAHHVETQVNDFQADEASESDEDIDSDEDQDVDICLDDGTGGSNSSYLEANKDSDYDSKAQEDSDCLGDYVESRENDADGDADDDADMDVADDDDEDNTDDEAADDADMEGRDQNSFTWGDDDEELEPKKHRDSIAYVYKMDVVLYYEAHGIGPTAERYLVGLTGTHLESKKKLIYTWASPKP</sequence>
<comment type="caution">
    <text evidence="2">The sequence shown here is derived from an EMBL/GenBank/DDBJ whole genome shotgun (WGS) entry which is preliminary data.</text>
</comment>
<dbReference type="AlphaFoldDB" id="A0A1V9Y4U1"/>
<feature type="compositionally biased region" description="Basic and acidic residues" evidence="1">
    <location>
        <begin position="72"/>
        <end position="84"/>
    </location>
</feature>
<evidence type="ECO:0000313" key="3">
    <source>
        <dbReference type="Proteomes" id="UP000243579"/>
    </source>
</evidence>
<evidence type="ECO:0000313" key="2">
    <source>
        <dbReference type="EMBL" id="OQR80741.1"/>
    </source>
</evidence>
<feature type="compositionally biased region" description="Acidic residues" evidence="1">
    <location>
        <begin position="35"/>
        <end position="58"/>
    </location>
</feature>
<dbReference type="Proteomes" id="UP000243579">
    <property type="component" value="Unassembled WGS sequence"/>
</dbReference>
<organism evidence="2 3">
    <name type="scientific">Achlya hypogyna</name>
    <name type="common">Oomycete</name>
    <name type="synonym">Protoachlya hypogyna</name>
    <dbReference type="NCBI Taxonomy" id="1202772"/>
    <lineage>
        <taxon>Eukaryota</taxon>
        <taxon>Sar</taxon>
        <taxon>Stramenopiles</taxon>
        <taxon>Oomycota</taxon>
        <taxon>Saprolegniomycetes</taxon>
        <taxon>Saprolegniales</taxon>
        <taxon>Achlyaceae</taxon>
        <taxon>Achlya</taxon>
    </lineage>
</organism>
<accession>A0A1V9Y4U1</accession>
<dbReference type="EMBL" id="JNBR01002877">
    <property type="protein sequence ID" value="OQR80741.1"/>
    <property type="molecule type" value="Genomic_DNA"/>
</dbReference>
<name>A0A1V9Y4U1_ACHHY</name>
<feature type="region of interest" description="Disordered" evidence="1">
    <location>
        <begin position="28"/>
        <end position="148"/>
    </location>
</feature>
<protein>
    <submittedName>
        <fullName evidence="2">Uncharacterized protein</fullName>
    </submittedName>
</protein>
<proteinExistence type="predicted"/>
<feature type="compositionally biased region" description="Acidic residues" evidence="1">
    <location>
        <begin position="100"/>
        <end position="130"/>
    </location>
</feature>
<keyword evidence="3" id="KW-1185">Reference proteome</keyword>
<reference evidence="2 3" key="1">
    <citation type="journal article" date="2014" name="Genome Biol. Evol.">
        <title>The secreted proteins of Achlya hypogyna and Thraustotheca clavata identify the ancestral oomycete secretome and reveal gene acquisitions by horizontal gene transfer.</title>
        <authorList>
            <person name="Misner I."/>
            <person name="Blouin N."/>
            <person name="Leonard G."/>
            <person name="Richards T.A."/>
            <person name="Lane C.E."/>
        </authorList>
    </citation>
    <scope>NUCLEOTIDE SEQUENCE [LARGE SCALE GENOMIC DNA]</scope>
    <source>
        <strain evidence="2 3">ATCC 48635</strain>
    </source>
</reference>
<evidence type="ECO:0000256" key="1">
    <source>
        <dbReference type="SAM" id="MobiDB-lite"/>
    </source>
</evidence>
<gene>
    <name evidence="2" type="ORF">ACHHYP_20860</name>
</gene>